<protein>
    <recommendedName>
        <fullName evidence="9">LSM complex subunit LSM3</fullName>
    </recommendedName>
</protein>
<comment type="subunit">
    <text evidence="9">LSm subunits form a heteromer with a doughnut shape.</text>
</comment>
<comment type="caution">
    <text evidence="11">The sequence shown here is derived from an EMBL/GenBank/DDBJ whole genome shotgun (WGS) entry which is preliminary data.</text>
</comment>
<keyword evidence="12" id="KW-1185">Reference proteome</keyword>
<evidence type="ECO:0000256" key="5">
    <source>
        <dbReference type="ARBA" id="ARBA00022884"/>
    </source>
</evidence>
<dbReference type="Pfam" id="PF01423">
    <property type="entry name" value="LSM"/>
    <property type="match status" value="1"/>
</dbReference>
<dbReference type="InterPro" id="IPR001163">
    <property type="entry name" value="Sm_dom_euk/arc"/>
</dbReference>
<dbReference type="CDD" id="cd01730">
    <property type="entry name" value="LSm3"/>
    <property type="match status" value="1"/>
</dbReference>
<feature type="domain" description="Sm" evidence="10">
    <location>
        <begin position="12"/>
        <end position="96"/>
    </location>
</feature>
<evidence type="ECO:0000256" key="8">
    <source>
        <dbReference type="ARBA" id="ARBA00023274"/>
    </source>
</evidence>
<dbReference type="PROSITE" id="PS52002">
    <property type="entry name" value="SM"/>
    <property type="match status" value="1"/>
</dbReference>
<dbReference type="InterPro" id="IPR034105">
    <property type="entry name" value="Lsm3"/>
</dbReference>
<dbReference type="InterPro" id="IPR040002">
    <property type="entry name" value="Sm-like_LSM3"/>
</dbReference>
<dbReference type="PANTHER" id="PTHR13110">
    <property type="entry name" value="U6 SNRNA-ASSOCIATED SM-LIKE PROTEIN LSM3"/>
    <property type="match status" value="1"/>
</dbReference>
<evidence type="ECO:0000256" key="6">
    <source>
        <dbReference type="ARBA" id="ARBA00023187"/>
    </source>
</evidence>
<keyword evidence="6 9" id="KW-0508">mRNA splicing</keyword>
<dbReference type="GO" id="GO:0005688">
    <property type="term" value="C:U6 snRNP"/>
    <property type="evidence" value="ECO:0007669"/>
    <property type="project" value="UniProtKB-UniRule"/>
</dbReference>
<dbReference type="GO" id="GO:0005681">
    <property type="term" value="C:spliceosomal complex"/>
    <property type="evidence" value="ECO:0007669"/>
    <property type="project" value="UniProtKB-KW"/>
</dbReference>
<dbReference type="FunFam" id="2.30.30.100:FF:000036">
    <property type="entry name" value="U6 snRNA-associated Sm-like protein LSm3"/>
    <property type="match status" value="1"/>
</dbReference>
<evidence type="ECO:0000256" key="9">
    <source>
        <dbReference type="RuleBase" id="RU365046"/>
    </source>
</evidence>
<dbReference type="GO" id="GO:0046540">
    <property type="term" value="C:U4/U6 x U5 tri-snRNP complex"/>
    <property type="evidence" value="ECO:0007669"/>
    <property type="project" value="UniProtKB-UniRule"/>
</dbReference>
<dbReference type="AlphaFoldDB" id="A0A8H3TVV8"/>
<reference evidence="11" key="1">
    <citation type="submission" date="2020-07" db="EMBL/GenBank/DDBJ databases">
        <title>Draft Genome Sequence of a Deep-Sea Yeast, Naganishia (Cryptococcus) liquefaciens strain N6.</title>
        <authorList>
            <person name="Han Y.W."/>
            <person name="Kajitani R."/>
            <person name="Morimoto H."/>
            <person name="Parhat M."/>
            <person name="Tsubouchi H."/>
            <person name="Bakenova O."/>
            <person name="Ogata M."/>
            <person name="Argunhan B."/>
            <person name="Aoki R."/>
            <person name="Kajiwara S."/>
            <person name="Itoh T."/>
            <person name="Iwasaki H."/>
        </authorList>
    </citation>
    <scope>NUCLEOTIDE SEQUENCE</scope>
    <source>
        <strain evidence="11">N6</strain>
    </source>
</reference>
<evidence type="ECO:0000256" key="4">
    <source>
        <dbReference type="ARBA" id="ARBA00022728"/>
    </source>
</evidence>
<evidence type="ECO:0000259" key="10">
    <source>
        <dbReference type="PROSITE" id="PS52002"/>
    </source>
</evidence>
<dbReference type="EMBL" id="BLZA01000028">
    <property type="protein sequence ID" value="GHJ88063.1"/>
    <property type="molecule type" value="Genomic_DNA"/>
</dbReference>
<name>A0A8H3TVV8_9TREE</name>
<dbReference type="InterPro" id="IPR047575">
    <property type="entry name" value="Sm"/>
</dbReference>
<dbReference type="Proteomes" id="UP000620104">
    <property type="component" value="Unassembled WGS sequence"/>
</dbReference>
<evidence type="ECO:0000256" key="7">
    <source>
        <dbReference type="ARBA" id="ARBA00023242"/>
    </source>
</evidence>
<keyword evidence="3 9" id="KW-0507">mRNA processing</keyword>
<evidence type="ECO:0000313" key="12">
    <source>
        <dbReference type="Proteomes" id="UP000620104"/>
    </source>
</evidence>
<evidence type="ECO:0000256" key="3">
    <source>
        <dbReference type="ARBA" id="ARBA00022664"/>
    </source>
</evidence>
<gene>
    <name evidence="9" type="primary">LSM3</name>
    <name evidence="11" type="ORF">NliqN6_4465</name>
</gene>
<sequence>MDGANIPTSVNEPLDLVKLSLSERVFVKLRGDRTLQGVLHAYDAHMNLVLSEVEETVSIVDVSEDGEARGVRTAKRNMDMLFVRGDAVIMIAPPSN</sequence>
<dbReference type="Gene3D" id="2.30.30.100">
    <property type="match status" value="1"/>
</dbReference>
<comment type="function">
    <text evidence="9">Binds specifically to the 3'-terminal U-tract of U6 snRNA.</text>
</comment>
<keyword evidence="8 9" id="KW-0687">Ribonucleoprotein</keyword>
<dbReference type="GO" id="GO:0000398">
    <property type="term" value="P:mRNA splicing, via spliceosome"/>
    <property type="evidence" value="ECO:0007669"/>
    <property type="project" value="UniProtKB-UniRule"/>
</dbReference>
<evidence type="ECO:0000313" key="11">
    <source>
        <dbReference type="EMBL" id="GHJ88063.1"/>
    </source>
</evidence>
<organism evidence="11 12">
    <name type="scientific">Naganishia liquefaciens</name>
    <dbReference type="NCBI Taxonomy" id="104408"/>
    <lineage>
        <taxon>Eukaryota</taxon>
        <taxon>Fungi</taxon>
        <taxon>Dikarya</taxon>
        <taxon>Basidiomycota</taxon>
        <taxon>Agaricomycotina</taxon>
        <taxon>Tremellomycetes</taxon>
        <taxon>Filobasidiales</taxon>
        <taxon>Filobasidiaceae</taxon>
        <taxon>Naganishia</taxon>
    </lineage>
</organism>
<keyword evidence="5 9" id="KW-0694">RNA-binding</keyword>
<dbReference type="GO" id="GO:0003723">
    <property type="term" value="F:RNA binding"/>
    <property type="evidence" value="ECO:0007669"/>
    <property type="project" value="UniProtKB-UniRule"/>
</dbReference>
<proteinExistence type="inferred from homology"/>
<comment type="subcellular location">
    <subcellularLocation>
        <location evidence="1 9">Nucleus</location>
    </subcellularLocation>
</comment>
<dbReference type="SUPFAM" id="SSF50182">
    <property type="entry name" value="Sm-like ribonucleoproteins"/>
    <property type="match status" value="1"/>
</dbReference>
<dbReference type="SMART" id="SM00651">
    <property type="entry name" value="Sm"/>
    <property type="match status" value="1"/>
</dbReference>
<comment type="similarity">
    <text evidence="2 9">Belongs to the snRNP Sm proteins family.</text>
</comment>
<accession>A0A8H3TVV8</accession>
<dbReference type="InterPro" id="IPR010920">
    <property type="entry name" value="LSM_dom_sf"/>
</dbReference>
<evidence type="ECO:0000256" key="1">
    <source>
        <dbReference type="ARBA" id="ARBA00004123"/>
    </source>
</evidence>
<dbReference type="OrthoDB" id="29543at2759"/>
<keyword evidence="4 9" id="KW-0747">Spliceosome</keyword>
<evidence type="ECO:0000256" key="2">
    <source>
        <dbReference type="ARBA" id="ARBA00006850"/>
    </source>
</evidence>
<keyword evidence="7 9" id="KW-0539">Nucleus</keyword>